<proteinExistence type="predicted"/>
<dbReference type="AlphaFoldDB" id="A8NPJ5"/>
<dbReference type="STRING" id="240176.A8NPJ5"/>
<dbReference type="RefSeq" id="XP_001835348.1">
    <property type="nucleotide sequence ID" value="XM_001835296.1"/>
</dbReference>
<dbReference type="InParanoid" id="A8NPJ5"/>
<evidence type="ECO:0000256" key="1">
    <source>
        <dbReference type="SAM" id="SignalP"/>
    </source>
</evidence>
<feature type="signal peptide" evidence="1">
    <location>
        <begin position="1"/>
        <end position="32"/>
    </location>
</feature>
<protein>
    <recommendedName>
        <fullName evidence="2">Dienelactone hydrolase domain-containing protein</fullName>
    </recommendedName>
</protein>
<dbReference type="Pfam" id="PF01738">
    <property type="entry name" value="DLH"/>
    <property type="match status" value="1"/>
</dbReference>
<dbReference type="OrthoDB" id="1393670at2759"/>
<dbReference type="GeneID" id="6011878"/>
<dbReference type="PANTHER" id="PTHR17630:SF44">
    <property type="entry name" value="PROTEIN AIM2"/>
    <property type="match status" value="1"/>
</dbReference>
<dbReference type="SUPFAM" id="SSF53474">
    <property type="entry name" value="alpha/beta-Hydrolases"/>
    <property type="match status" value="1"/>
</dbReference>
<organism evidence="3 4">
    <name type="scientific">Coprinopsis cinerea (strain Okayama-7 / 130 / ATCC MYA-4618 / FGSC 9003)</name>
    <name type="common">Inky cap fungus</name>
    <name type="synonym">Hormographiella aspergillata</name>
    <dbReference type="NCBI Taxonomy" id="240176"/>
    <lineage>
        <taxon>Eukaryota</taxon>
        <taxon>Fungi</taxon>
        <taxon>Dikarya</taxon>
        <taxon>Basidiomycota</taxon>
        <taxon>Agaricomycotina</taxon>
        <taxon>Agaricomycetes</taxon>
        <taxon>Agaricomycetidae</taxon>
        <taxon>Agaricales</taxon>
        <taxon>Agaricineae</taxon>
        <taxon>Psathyrellaceae</taxon>
        <taxon>Coprinopsis</taxon>
    </lineage>
</organism>
<keyword evidence="1" id="KW-0732">Signal</keyword>
<evidence type="ECO:0000259" key="2">
    <source>
        <dbReference type="Pfam" id="PF01738"/>
    </source>
</evidence>
<dbReference type="EMBL" id="AACS02000012">
    <property type="protein sequence ID" value="EAU86474.1"/>
    <property type="molecule type" value="Genomic_DNA"/>
</dbReference>
<dbReference type="eggNOG" id="KOG3043">
    <property type="taxonomic scope" value="Eukaryota"/>
</dbReference>
<dbReference type="OMA" id="ACAEIDH"/>
<dbReference type="VEuPathDB" id="FungiDB:CC1G_11782"/>
<evidence type="ECO:0000313" key="4">
    <source>
        <dbReference type="Proteomes" id="UP000001861"/>
    </source>
</evidence>
<evidence type="ECO:0000313" key="3">
    <source>
        <dbReference type="EMBL" id="EAU86474.1"/>
    </source>
</evidence>
<keyword evidence="4" id="KW-1185">Reference proteome</keyword>
<name>A8NPJ5_COPC7</name>
<comment type="caution">
    <text evidence="3">The sequence shown here is derived from an EMBL/GenBank/DDBJ whole genome shotgun (WGS) entry which is preliminary data.</text>
</comment>
<dbReference type="PANTHER" id="PTHR17630">
    <property type="entry name" value="DIENELACTONE HYDROLASE"/>
    <property type="match status" value="1"/>
</dbReference>
<dbReference type="Proteomes" id="UP000001861">
    <property type="component" value="Unassembled WGS sequence"/>
</dbReference>
<dbReference type="InterPro" id="IPR029058">
    <property type="entry name" value="AB_hydrolase_fold"/>
</dbReference>
<sequence>MRSATLGMSLSSITLYLFALLTLLPTPLRVNASPVQPEYSHADHIQPPHSHTDHILAGAIGPDCVDGAKYTGEAAGRNITIADVPTYYSPAADEDSKKVVLYYSDIYGPFYENNFLLQDWFAENGYHVLGLDYFFGDPIQNHPEPDFDMAAWVAKSRAQAAEALPKWNKAVREKFGPDAKFVAVGYCFGAPYALEIGATDEVVATAFAHPSQVTESHFENVTKPVLLSLAETDGAFPTAASRRALDILMRRKATYHAQVFSGVSHGFATRADPNDANAVWAKEQSAKSILGWFDRFSS</sequence>
<feature type="domain" description="Dienelactone hydrolase" evidence="2">
    <location>
        <begin position="93"/>
        <end position="296"/>
    </location>
</feature>
<gene>
    <name evidence="3" type="ORF">CC1G_11782</name>
</gene>
<dbReference type="InterPro" id="IPR002925">
    <property type="entry name" value="Dienelactn_hydro"/>
</dbReference>
<reference evidence="3 4" key="1">
    <citation type="journal article" date="2010" name="Proc. Natl. Acad. Sci. U.S.A.">
        <title>Insights into evolution of multicellular fungi from the assembled chromosomes of the mushroom Coprinopsis cinerea (Coprinus cinereus).</title>
        <authorList>
            <person name="Stajich J.E."/>
            <person name="Wilke S.K."/>
            <person name="Ahren D."/>
            <person name="Au C.H."/>
            <person name="Birren B.W."/>
            <person name="Borodovsky M."/>
            <person name="Burns C."/>
            <person name="Canback B."/>
            <person name="Casselton L.A."/>
            <person name="Cheng C.K."/>
            <person name="Deng J."/>
            <person name="Dietrich F.S."/>
            <person name="Fargo D.C."/>
            <person name="Farman M.L."/>
            <person name="Gathman A.C."/>
            <person name="Goldberg J."/>
            <person name="Guigo R."/>
            <person name="Hoegger P.J."/>
            <person name="Hooker J.B."/>
            <person name="Huggins A."/>
            <person name="James T.Y."/>
            <person name="Kamada T."/>
            <person name="Kilaru S."/>
            <person name="Kodira C."/>
            <person name="Kues U."/>
            <person name="Kupfer D."/>
            <person name="Kwan H.S."/>
            <person name="Lomsadze A."/>
            <person name="Li W."/>
            <person name="Lilly W.W."/>
            <person name="Ma L.J."/>
            <person name="Mackey A.J."/>
            <person name="Manning G."/>
            <person name="Martin F."/>
            <person name="Muraguchi H."/>
            <person name="Natvig D.O."/>
            <person name="Palmerini H."/>
            <person name="Ramesh M.A."/>
            <person name="Rehmeyer C.J."/>
            <person name="Roe B.A."/>
            <person name="Shenoy N."/>
            <person name="Stanke M."/>
            <person name="Ter-Hovhannisyan V."/>
            <person name="Tunlid A."/>
            <person name="Velagapudi R."/>
            <person name="Vision T.J."/>
            <person name="Zeng Q."/>
            <person name="Zolan M.E."/>
            <person name="Pukkila P.J."/>
        </authorList>
    </citation>
    <scope>NUCLEOTIDE SEQUENCE [LARGE SCALE GENOMIC DNA]</scope>
    <source>
        <strain evidence="4">Okayama-7 / 130 / ATCC MYA-4618 / FGSC 9003</strain>
    </source>
</reference>
<dbReference type="GO" id="GO:0016787">
    <property type="term" value="F:hydrolase activity"/>
    <property type="evidence" value="ECO:0007669"/>
    <property type="project" value="InterPro"/>
</dbReference>
<feature type="chain" id="PRO_5002724751" description="Dienelactone hydrolase domain-containing protein" evidence="1">
    <location>
        <begin position="33"/>
        <end position="298"/>
    </location>
</feature>
<dbReference type="KEGG" id="cci:CC1G_11782"/>
<accession>A8NPJ5</accession>
<dbReference type="Gene3D" id="3.40.50.1820">
    <property type="entry name" value="alpha/beta hydrolase"/>
    <property type="match status" value="1"/>
</dbReference>